<accession>A0ABX8GLG4</accession>
<keyword evidence="1" id="KW-0378">Hydrolase</keyword>
<feature type="region of interest" description="Disordered" evidence="2">
    <location>
        <begin position="52"/>
        <end position="81"/>
    </location>
</feature>
<dbReference type="CDD" id="cd05829">
    <property type="entry name" value="Sortase_F"/>
    <property type="match status" value="1"/>
</dbReference>
<reference evidence="3 4" key="1">
    <citation type="submission" date="2021-05" db="EMBL/GenBank/DDBJ databases">
        <title>Novel species in genus Cellulomonas.</title>
        <authorList>
            <person name="Zhang G."/>
        </authorList>
    </citation>
    <scope>NUCLEOTIDE SEQUENCE [LARGE SCALE GENOMIC DNA]</scope>
    <source>
        <strain evidence="4">zg-ZUI157</strain>
    </source>
</reference>
<dbReference type="SUPFAM" id="SSF63817">
    <property type="entry name" value="Sortase"/>
    <property type="match status" value="1"/>
</dbReference>
<dbReference type="InterPro" id="IPR042001">
    <property type="entry name" value="Sortase_F"/>
</dbReference>
<evidence type="ECO:0000256" key="2">
    <source>
        <dbReference type="SAM" id="MobiDB-lite"/>
    </source>
</evidence>
<dbReference type="InterPro" id="IPR005754">
    <property type="entry name" value="Sortase"/>
</dbReference>
<organism evidence="3 4">
    <name type="scientific">Cellulomonas dongxiuzhuiae</name>
    <dbReference type="NCBI Taxonomy" id="2819979"/>
    <lineage>
        <taxon>Bacteria</taxon>
        <taxon>Bacillati</taxon>
        <taxon>Actinomycetota</taxon>
        <taxon>Actinomycetes</taxon>
        <taxon>Micrococcales</taxon>
        <taxon>Cellulomonadaceae</taxon>
        <taxon>Cellulomonas</taxon>
    </lineage>
</organism>
<sequence>MRRDVPGDRPAPAGRPPGAPAARRRARPLRAAAPAAATTLVALLALTACGSAPADAPPSTSSPTATAAPTTPPPGPAVPDVPVVDAGLGSLPAPAPAPVRLVVPDLGLDMPIDAVGVAGDGSMEIPQDAGRAGWYRYGPAPATPEGATLVAAHVDSWTTGIGPFSRLREVSPGARVEVTASDGVVHVYAVRGVTQVPKSEAPVAQWFDRTGAPRIVLVTCGGAFDREVGHYADNVAVTADPVADAPGG</sequence>
<dbReference type="Pfam" id="PF04203">
    <property type="entry name" value="Sortase"/>
    <property type="match status" value="1"/>
</dbReference>
<dbReference type="RefSeq" id="WP_208197079.1">
    <property type="nucleotide sequence ID" value="NZ_CP076023.1"/>
</dbReference>
<feature type="compositionally biased region" description="Low complexity" evidence="2">
    <location>
        <begin position="52"/>
        <end position="69"/>
    </location>
</feature>
<evidence type="ECO:0000313" key="4">
    <source>
        <dbReference type="Proteomes" id="UP000679335"/>
    </source>
</evidence>
<protein>
    <submittedName>
        <fullName evidence="3">Class F sortase</fullName>
    </submittedName>
</protein>
<keyword evidence="4" id="KW-1185">Reference proteome</keyword>
<evidence type="ECO:0000256" key="1">
    <source>
        <dbReference type="ARBA" id="ARBA00022801"/>
    </source>
</evidence>
<dbReference type="Proteomes" id="UP000679335">
    <property type="component" value="Chromosome"/>
</dbReference>
<dbReference type="Gene3D" id="2.40.260.10">
    <property type="entry name" value="Sortase"/>
    <property type="match status" value="1"/>
</dbReference>
<name>A0ABX8GLG4_9CELL</name>
<gene>
    <name evidence="3" type="ORF">KKR89_02250</name>
</gene>
<proteinExistence type="predicted"/>
<dbReference type="InterPro" id="IPR023365">
    <property type="entry name" value="Sortase_dom-sf"/>
</dbReference>
<dbReference type="EMBL" id="CP076023">
    <property type="protein sequence ID" value="QWC16516.1"/>
    <property type="molecule type" value="Genomic_DNA"/>
</dbReference>
<feature type="compositionally biased region" description="Pro residues" evidence="2">
    <location>
        <begin position="70"/>
        <end position="79"/>
    </location>
</feature>
<feature type="region of interest" description="Disordered" evidence="2">
    <location>
        <begin position="1"/>
        <end position="32"/>
    </location>
</feature>
<evidence type="ECO:0000313" key="3">
    <source>
        <dbReference type="EMBL" id="QWC16516.1"/>
    </source>
</evidence>